<proteinExistence type="predicted"/>
<dbReference type="EMBL" id="WKJK01000003">
    <property type="protein sequence ID" value="MRW89703.1"/>
    <property type="molecule type" value="Genomic_DNA"/>
</dbReference>
<dbReference type="Gene3D" id="3.40.50.150">
    <property type="entry name" value="Vaccinia Virus protein VP39"/>
    <property type="match status" value="1"/>
</dbReference>
<protein>
    <submittedName>
        <fullName evidence="2">Methyltransferase domain-containing protein</fullName>
    </submittedName>
</protein>
<comment type="caution">
    <text evidence="2">The sequence shown here is derived from an EMBL/GenBank/DDBJ whole genome shotgun (WGS) entry which is preliminary data.</text>
</comment>
<name>A0A6I2KV71_9BURK</name>
<dbReference type="SUPFAM" id="SSF53335">
    <property type="entry name" value="S-adenosyl-L-methionine-dependent methyltransferases"/>
    <property type="match status" value="1"/>
</dbReference>
<reference evidence="2 3" key="1">
    <citation type="submission" date="2019-11" db="EMBL/GenBank/DDBJ databases">
        <title>Novel species isolated from a subtropical stream in China.</title>
        <authorList>
            <person name="Lu H."/>
        </authorList>
    </citation>
    <scope>NUCLEOTIDE SEQUENCE [LARGE SCALE GENOMIC DNA]</scope>
    <source>
        <strain evidence="2 3">FT80W</strain>
    </source>
</reference>
<evidence type="ECO:0000259" key="1">
    <source>
        <dbReference type="Pfam" id="PF13649"/>
    </source>
</evidence>
<dbReference type="Pfam" id="PF13649">
    <property type="entry name" value="Methyltransf_25"/>
    <property type="match status" value="1"/>
</dbReference>
<evidence type="ECO:0000313" key="3">
    <source>
        <dbReference type="Proteomes" id="UP000433309"/>
    </source>
</evidence>
<dbReference type="GO" id="GO:0008168">
    <property type="term" value="F:methyltransferase activity"/>
    <property type="evidence" value="ECO:0007669"/>
    <property type="project" value="UniProtKB-KW"/>
</dbReference>
<dbReference type="InterPro" id="IPR041698">
    <property type="entry name" value="Methyltransf_25"/>
</dbReference>
<dbReference type="RefSeq" id="WP_154374443.1">
    <property type="nucleotide sequence ID" value="NZ_WKJK01000003.1"/>
</dbReference>
<dbReference type="GO" id="GO:0032259">
    <property type="term" value="P:methylation"/>
    <property type="evidence" value="ECO:0007669"/>
    <property type="project" value="UniProtKB-KW"/>
</dbReference>
<keyword evidence="2" id="KW-0808">Transferase</keyword>
<dbReference type="AlphaFoldDB" id="A0A6I2KV71"/>
<evidence type="ECO:0000313" key="2">
    <source>
        <dbReference type="EMBL" id="MRW89703.1"/>
    </source>
</evidence>
<keyword evidence="2" id="KW-0489">Methyltransferase</keyword>
<gene>
    <name evidence="2" type="ORF">GJ699_06885</name>
</gene>
<organism evidence="2 3">
    <name type="scientific">Duganella guangzhouensis</name>
    <dbReference type="NCBI Taxonomy" id="2666084"/>
    <lineage>
        <taxon>Bacteria</taxon>
        <taxon>Pseudomonadati</taxon>
        <taxon>Pseudomonadota</taxon>
        <taxon>Betaproteobacteria</taxon>
        <taxon>Burkholderiales</taxon>
        <taxon>Oxalobacteraceae</taxon>
        <taxon>Telluria group</taxon>
        <taxon>Duganella</taxon>
    </lineage>
</organism>
<feature type="domain" description="Methyltransferase" evidence="1">
    <location>
        <begin position="43"/>
        <end position="135"/>
    </location>
</feature>
<dbReference type="CDD" id="cd02440">
    <property type="entry name" value="AdoMet_MTases"/>
    <property type="match status" value="1"/>
</dbReference>
<keyword evidence="3" id="KW-1185">Reference proteome</keyword>
<accession>A0A6I2KV71</accession>
<sequence>MRPHFQQLYQHDDDPWQVRQRWYERRKRELLLAALPASRYRHVYEPACGNGELTAALAGRADRVSASDGSPAAVRLAQQRVDGMAHVTVQCQQLPGDWPDQTFDLIIVSELAYYFSEPALLELRDRCRDTLTIDGTLVLCHWRRPFPDRLLETKFIHDSFDACPELHRVVHHAEADFLLDVWSRNPRSVAQQEGIST</sequence>
<dbReference type="Proteomes" id="UP000433309">
    <property type="component" value="Unassembled WGS sequence"/>
</dbReference>
<dbReference type="InterPro" id="IPR029063">
    <property type="entry name" value="SAM-dependent_MTases_sf"/>
</dbReference>